<dbReference type="FunFam" id="1.25.40.10:FF:000158">
    <property type="entry name" value="pentatricopeptide repeat-containing protein At2g33680"/>
    <property type="match status" value="1"/>
</dbReference>
<dbReference type="InterPro" id="IPR046960">
    <property type="entry name" value="PPR_At4g14850-like_plant"/>
</dbReference>
<dbReference type="AlphaFoldDB" id="A0A6V7NK08"/>
<name>A0A6V7NK08_ANACO</name>
<dbReference type="PANTHER" id="PTHR47926:SF464">
    <property type="entry name" value="DYW DOMAIN-CONTAINING PROTEIN"/>
    <property type="match status" value="1"/>
</dbReference>
<dbReference type="PANTHER" id="PTHR47926">
    <property type="entry name" value="PENTATRICOPEPTIDE REPEAT-CONTAINING PROTEIN"/>
    <property type="match status" value="1"/>
</dbReference>
<dbReference type="InterPro" id="IPR002885">
    <property type="entry name" value="PPR_rpt"/>
</dbReference>
<dbReference type="GO" id="GO:0009451">
    <property type="term" value="P:RNA modification"/>
    <property type="evidence" value="ECO:0007669"/>
    <property type="project" value="InterPro"/>
</dbReference>
<evidence type="ECO:0008006" key="5">
    <source>
        <dbReference type="Google" id="ProtNLM"/>
    </source>
</evidence>
<evidence type="ECO:0000313" key="4">
    <source>
        <dbReference type="EMBL" id="CAD1818858.1"/>
    </source>
</evidence>
<keyword evidence="1" id="KW-0677">Repeat</keyword>
<dbReference type="InterPro" id="IPR011990">
    <property type="entry name" value="TPR-like_helical_dom_sf"/>
</dbReference>
<protein>
    <recommendedName>
        <fullName evidence="5">Pentatricopeptide repeat-containing protein</fullName>
    </recommendedName>
</protein>
<dbReference type="EMBL" id="LR862139">
    <property type="protein sequence ID" value="CAD1818858.1"/>
    <property type="molecule type" value="Genomic_DNA"/>
</dbReference>
<proteinExistence type="predicted"/>
<dbReference type="NCBIfam" id="TIGR00756">
    <property type="entry name" value="PPR"/>
    <property type="match status" value="1"/>
</dbReference>
<accession>A0A6V7NK08</accession>
<dbReference type="GO" id="GO:0003723">
    <property type="term" value="F:RNA binding"/>
    <property type="evidence" value="ECO:0007669"/>
    <property type="project" value="InterPro"/>
</dbReference>
<dbReference type="PROSITE" id="PS51375">
    <property type="entry name" value="PPR"/>
    <property type="match status" value="2"/>
</dbReference>
<sequence>MPGAGARFLSFPLDPRRIKPILAFAISGGLLLPSAAAAAVAAYSGLLRALSLSPSPSPSLALPLFRLMLRSSLSPDPFSLPSLLRSCASSSPLLALALHALALRRGLLPHPHVATSLLHSYAASSSSPGLLPHALQLFDEMPRRTAVTFNALLSRLARNSDAGRAHGLLLFSRMLSSGPTPNADTLAAALLCCAGLGALALGRAAHALAARRGAARAPQLGTSLVHMYAKCGSLDSARRVFDRAMPARDASAWTAMIAALAAHARGEDAVYLFDEMVGRENLSPDSLTFTCALHACAHSGMAERGLKLFDENAERRAGRIEAAERVVSSMPFEPNRAVWGALLHACAHNADPTLAEKLGKRISELGLGLGFDVGVSNLYARVGRWEEVGEVRDRMVERGVQKEKGFSSVEVNGEVAKFLVGDVRHPLTLEIYDLLERIGAVIMVFDG</sequence>
<evidence type="ECO:0000256" key="3">
    <source>
        <dbReference type="PROSITE-ProRule" id="PRU00708"/>
    </source>
</evidence>
<feature type="repeat" description="PPR" evidence="3">
    <location>
        <begin position="249"/>
        <end position="279"/>
    </location>
</feature>
<dbReference type="Gene3D" id="1.25.40.10">
    <property type="entry name" value="Tetratricopeptide repeat domain"/>
    <property type="match status" value="3"/>
</dbReference>
<dbReference type="Pfam" id="PF13041">
    <property type="entry name" value="PPR_2"/>
    <property type="match status" value="1"/>
</dbReference>
<reference evidence="4" key="1">
    <citation type="submission" date="2020-07" db="EMBL/GenBank/DDBJ databases">
        <authorList>
            <person name="Lin J."/>
        </authorList>
    </citation>
    <scope>NUCLEOTIDE SEQUENCE</scope>
</reference>
<dbReference type="Pfam" id="PF01535">
    <property type="entry name" value="PPR"/>
    <property type="match status" value="2"/>
</dbReference>
<dbReference type="GO" id="GO:0099402">
    <property type="term" value="P:plant organ development"/>
    <property type="evidence" value="ECO:0007669"/>
    <property type="project" value="UniProtKB-ARBA"/>
</dbReference>
<organism evidence="4">
    <name type="scientific">Ananas comosus var. bracteatus</name>
    <name type="common">red pineapple</name>
    <dbReference type="NCBI Taxonomy" id="296719"/>
    <lineage>
        <taxon>Eukaryota</taxon>
        <taxon>Viridiplantae</taxon>
        <taxon>Streptophyta</taxon>
        <taxon>Embryophyta</taxon>
        <taxon>Tracheophyta</taxon>
        <taxon>Spermatophyta</taxon>
        <taxon>Magnoliopsida</taxon>
        <taxon>Liliopsida</taxon>
        <taxon>Poales</taxon>
        <taxon>Bromeliaceae</taxon>
        <taxon>Bromelioideae</taxon>
        <taxon>Ananas</taxon>
    </lineage>
</organism>
<feature type="repeat" description="PPR" evidence="3">
    <location>
        <begin position="145"/>
        <end position="181"/>
    </location>
</feature>
<evidence type="ECO:0000256" key="2">
    <source>
        <dbReference type="ARBA" id="ARBA00022946"/>
    </source>
</evidence>
<keyword evidence="2" id="KW-0809">Transit peptide</keyword>
<evidence type="ECO:0000256" key="1">
    <source>
        <dbReference type="ARBA" id="ARBA00022737"/>
    </source>
</evidence>
<gene>
    <name evidence="4" type="ORF">CB5_LOCUS2069</name>
</gene>